<accession>A0A1H2W793</accession>
<evidence type="ECO:0000313" key="3">
    <source>
        <dbReference type="Proteomes" id="UP000183076"/>
    </source>
</evidence>
<gene>
    <name evidence="2" type="ORF">SAMN04488041_103159</name>
</gene>
<organism evidence="2 3">
    <name type="scientific">Sulfitobacter pontiacus</name>
    <dbReference type="NCBI Taxonomy" id="60137"/>
    <lineage>
        <taxon>Bacteria</taxon>
        <taxon>Pseudomonadati</taxon>
        <taxon>Pseudomonadota</taxon>
        <taxon>Alphaproteobacteria</taxon>
        <taxon>Rhodobacterales</taxon>
        <taxon>Roseobacteraceae</taxon>
        <taxon>Sulfitobacter</taxon>
    </lineage>
</organism>
<name>A0A1H2W793_9RHOB</name>
<dbReference type="InterPro" id="IPR056111">
    <property type="entry name" value="DUF7694"/>
</dbReference>
<feature type="domain" description="DUF7694" evidence="1">
    <location>
        <begin position="25"/>
        <end position="75"/>
    </location>
</feature>
<proteinExistence type="predicted"/>
<dbReference type="STRING" id="60137.SAMN04488041_103159"/>
<dbReference type="AlphaFoldDB" id="A0A1H2W793"/>
<dbReference type="RefSeq" id="WP_074635315.1">
    <property type="nucleotide sequence ID" value="NZ_CP160849.1"/>
</dbReference>
<evidence type="ECO:0000259" key="1">
    <source>
        <dbReference type="Pfam" id="PF24746"/>
    </source>
</evidence>
<dbReference type="Pfam" id="PF24746">
    <property type="entry name" value="DUF7694"/>
    <property type="match status" value="1"/>
</dbReference>
<protein>
    <recommendedName>
        <fullName evidence="1">DUF7694 domain-containing protein</fullName>
    </recommendedName>
</protein>
<dbReference type="Proteomes" id="UP000183076">
    <property type="component" value="Unassembled WGS sequence"/>
</dbReference>
<sequence length="106" mass="11904">MTLPRFKSDEIRGFKVHVDSLLGVLSVSHDGLITWDDLQYIKNMVWGDLIRAIEVYPAQADVVNSCNMRHLWRLGAHDFCPDLLGNDDGSDSLQGRHAVAWAEARG</sequence>
<dbReference type="EMBL" id="FNNB01000003">
    <property type="protein sequence ID" value="SDW75939.1"/>
    <property type="molecule type" value="Genomic_DNA"/>
</dbReference>
<evidence type="ECO:0000313" key="2">
    <source>
        <dbReference type="EMBL" id="SDW75939.1"/>
    </source>
</evidence>
<reference evidence="3" key="1">
    <citation type="submission" date="2016-10" db="EMBL/GenBank/DDBJ databases">
        <authorList>
            <person name="Varghese N."/>
            <person name="Submissions S."/>
        </authorList>
    </citation>
    <scope>NUCLEOTIDE SEQUENCE [LARGE SCALE GENOMIC DNA]</scope>
    <source>
        <strain evidence="3">DSM 10014</strain>
    </source>
</reference>
<dbReference type="GeneID" id="94021277"/>